<name>A0A915JHR7_ROMCU</name>
<accession>A0A915JHR7</accession>
<evidence type="ECO:0000256" key="1">
    <source>
        <dbReference type="SAM" id="Phobius"/>
    </source>
</evidence>
<organism evidence="2 3">
    <name type="scientific">Romanomermis culicivorax</name>
    <name type="common">Nematode worm</name>
    <dbReference type="NCBI Taxonomy" id="13658"/>
    <lineage>
        <taxon>Eukaryota</taxon>
        <taxon>Metazoa</taxon>
        <taxon>Ecdysozoa</taxon>
        <taxon>Nematoda</taxon>
        <taxon>Enoplea</taxon>
        <taxon>Dorylaimia</taxon>
        <taxon>Mermithida</taxon>
        <taxon>Mermithoidea</taxon>
        <taxon>Mermithidae</taxon>
        <taxon>Romanomermis</taxon>
    </lineage>
</organism>
<keyword evidence="1" id="KW-0472">Membrane</keyword>
<dbReference type="Proteomes" id="UP000887565">
    <property type="component" value="Unplaced"/>
</dbReference>
<protein>
    <submittedName>
        <fullName evidence="3">Uncharacterized protein</fullName>
    </submittedName>
</protein>
<keyword evidence="1" id="KW-0812">Transmembrane</keyword>
<sequence length="250" mass="28524">MSLKKDGKPNLFNIGKINSCEMLPKALAISGHIMDSSITNCFFVECTIIHLNEPQPDKTQGASDENEKKIDYIAQLELFICRYSQLGKNILTTQNHFSDQSPYILSRTAIPVIVIVVFFFAVQIVVVIRRPIITIVAVLTARDPCCENAIDVVIFQALKLLKDRSSKLMREENDFVKNVLCRQNDVSSILENRLHFPNSWRGNEHRKNAFLYQICRILQQIPIGRNGGQLQTINLHVMYITANRIILLKI</sequence>
<keyword evidence="1" id="KW-1133">Transmembrane helix</keyword>
<reference evidence="3" key="1">
    <citation type="submission" date="2022-11" db="UniProtKB">
        <authorList>
            <consortium name="WormBaseParasite"/>
        </authorList>
    </citation>
    <scope>IDENTIFICATION</scope>
</reference>
<evidence type="ECO:0000313" key="3">
    <source>
        <dbReference type="WBParaSite" id="nRc.2.0.1.t25680-RA"/>
    </source>
</evidence>
<proteinExistence type="predicted"/>
<feature type="transmembrane region" description="Helical" evidence="1">
    <location>
        <begin position="108"/>
        <end position="128"/>
    </location>
</feature>
<evidence type="ECO:0000313" key="2">
    <source>
        <dbReference type="Proteomes" id="UP000887565"/>
    </source>
</evidence>
<keyword evidence="2" id="KW-1185">Reference proteome</keyword>
<dbReference type="AlphaFoldDB" id="A0A915JHR7"/>
<dbReference type="WBParaSite" id="nRc.2.0.1.t25680-RA">
    <property type="protein sequence ID" value="nRc.2.0.1.t25680-RA"/>
    <property type="gene ID" value="nRc.2.0.1.g25680"/>
</dbReference>